<name>A0A2A2H3J8_METBR</name>
<proteinExistence type="predicted"/>
<evidence type="ECO:0000313" key="2">
    <source>
        <dbReference type="Proteomes" id="UP000217784"/>
    </source>
</evidence>
<sequence length="98" mass="11170">MKKVSLKKAAIVCAAVMMVSMVPIFAADTCTSTTTLNQHMKHQYKYQHGLNDSDKQVNSNQNKVHCQTINCTQNCTENQHKYSYLNKNSYNFTRNCTS</sequence>
<dbReference type="AlphaFoldDB" id="A0A2A2H3J8"/>
<evidence type="ECO:0000313" key="1">
    <source>
        <dbReference type="EMBL" id="PAV03860.1"/>
    </source>
</evidence>
<protein>
    <submittedName>
        <fullName evidence="1">Uncharacterized protein</fullName>
    </submittedName>
</protein>
<reference evidence="1 2" key="1">
    <citation type="journal article" date="2017" name="BMC Genomics">
        <title>Genomic analysis of methanogenic archaea reveals a shift towards energy conservation.</title>
        <authorList>
            <person name="Gilmore S.P."/>
            <person name="Henske J.K."/>
            <person name="Sexton J.A."/>
            <person name="Solomon K.V."/>
            <person name="Seppala S."/>
            <person name="Yoo J.I."/>
            <person name="Huyett L.M."/>
            <person name="Pressman A."/>
            <person name="Cogan J.Z."/>
            <person name="Kivenson V."/>
            <person name="Peng X."/>
            <person name="Tan Y."/>
            <person name="Valentine D.L."/>
            <person name="O'Malley M.A."/>
        </authorList>
    </citation>
    <scope>NUCLEOTIDE SEQUENCE [LARGE SCALE GENOMIC DNA]</scope>
    <source>
        <strain evidence="1 2">M.o.H.</strain>
    </source>
</reference>
<keyword evidence="2" id="KW-1185">Reference proteome</keyword>
<dbReference type="OrthoDB" id="372944at2157"/>
<dbReference type="RefSeq" id="WP_069585736.1">
    <property type="nucleotide sequence ID" value="NZ_LMVM01000033.1"/>
</dbReference>
<comment type="caution">
    <text evidence="1">The sequence shown here is derived from an EMBL/GenBank/DDBJ whole genome shotgun (WGS) entry which is preliminary data.</text>
</comment>
<accession>A0A2A2H3J8</accession>
<dbReference type="EMBL" id="LMVM01000033">
    <property type="protein sequence ID" value="PAV03860.1"/>
    <property type="molecule type" value="Genomic_DNA"/>
</dbReference>
<dbReference type="Proteomes" id="UP000217784">
    <property type="component" value="Unassembled WGS sequence"/>
</dbReference>
<organism evidence="1 2">
    <name type="scientific">Methanobacterium bryantii</name>
    <dbReference type="NCBI Taxonomy" id="2161"/>
    <lineage>
        <taxon>Archaea</taxon>
        <taxon>Methanobacteriati</taxon>
        <taxon>Methanobacteriota</taxon>
        <taxon>Methanomada group</taxon>
        <taxon>Methanobacteria</taxon>
        <taxon>Methanobacteriales</taxon>
        <taxon>Methanobacteriaceae</taxon>
        <taxon>Methanobacterium</taxon>
    </lineage>
</organism>
<gene>
    <name evidence="1" type="ORF">ASJ80_02240</name>
</gene>